<keyword evidence="1" id="KW-0812">Transmembrane</keyword>
<gene>
    <name evidence="2" type="ORF">ENM28_01150</name>
</gene>
<name>A0A7C5VET1_9DEIN</name>
<feature type="transmembrane region" description="Helical" evidence="1">
    <location>
        <begin position="33"/>
        <end position="55"/>
    </location>
</feature>
<proteinExistence type="predicted"/>
<feature type="transmembrane region" description="Helical" evidence="1">
    <location>
        <begin position="275"/>
        <end position="295"/>
    </location>
</feature>
<protein>
    <submittedName>
        <fullName evidence="2">Uncharacterized protein</fullName>
    </submittedName>
</protein>
<evidence type="ECO:0000313" key="2">
    <source>
        <dbReference type="EMBL" id="HHM67328.1"/>
    </source>
</evidence>
<comment type="caution">
    <text evidence="2">The sequence shown here is derived from an EMBL/GenBank/DDBJ whole genome shotgun (WGS) entry which is preliminary data.</text>
</comment>
<keyword evidence="1" id="KW-0472">Membrane</keyword>
<reference evidence="2" key="1">
    <citation type="journal article" date="2020" name="mSystems">
        <title>Genome- and Community-Level Interaction Insights into Carbon Utilization and Element Cycling Functions of Hydrothermarchaeota in Hydrothermal Sediment.</title>
        <authorList>
            <person name="Zhou Z."/>
            <person name="Liu Y."/>
            <person name="Xu W."/>
            <person name="Pan J."/>
            <person name="Luo Z.H."/>
            <person name="Li M."/>
        </authorList>
    </citation>
    <scope>NUCLEOTIDE SEQUENCE [LARGE SCALE GENOMIC DNA]</scope>
    <source>
        <strain evidence="2">SpSt-1071</strain>
    </source>
</reference>
<feature type="transmembrane region" description="Helical" evidence="1">
    <location>
        <begin position="208"/>
        <end position="228"/>
    </location>
</feature>
<dbReference type="EMBL" id="DRXE01000040">
    <property type="protein sequence ID" value="HHM67328.1"/>
    <property type="molecule type" value="Genomic_DNA"/>
</dbReference>
<feature type="transmembrane region" description="Helical" evidence="1">
    <location>
        <begin position="139"/>
        <end position="158"/>
    </location>
</feature>
<keyword evidence="1" id="KW-1133">Transmembrane helix</keyword>
<accession>A0A7C5VET1</accession>
<evidence type="ECO:0000256" key="1">
    <source>
        <dbReference type="SAM" id="Phobius"/>
    </source>
</evidence>
<feature type="transmembrane region" description="Helical" evidence="1">
    <location>
        <begin position="235"/>
        <end position="255"/>
    </location>
</feature>
<dbReference type="AlphaFoldDB" id="A0A7C5VET1"/>
<sequence>MNRIALLAVYLLAVLFRLWPGWRGYLGDESFTYYFASANPLFGYMDVHPAGYYLFMRGILFLGDWQPAVLVVAHALFAALAAPLAYLISPWAGFAVALWPGLVEAGNHARHPAFAATLVAAWALAWTRRRNLLPFLAHLMVLGHFSTQVVLGLSFPLMRREERVAVFSSLSYNPLVYLEVIRLITMAQSVLKDEGAPLVPNWAGALDALLAPGVWALPLAVAVALGVLRQPILGFWMLGVGVAYFLGSRVNPLYMPPMAVLAAMAAGLTAEGVAWTRWGRALALAGFVALVFLACQTSEKRREARAGALEEVRTLHQKPLTPAPGLPILVMNAHILGLPITIDACRKP</sequence>
<feature type="transmembrane region" description="Helical" evidence="1">
    <location>
        <begin position="67"/>
        <end position="89"/>
    </location>
</feature>
<organism evidence="2">
    <name type="scientific">Thermus caliditerrae</name>
    <dbReference type="NCBI Taxonomy" id="1330700"/>
    <lineage>
        <taxon>Bacteria</taxon>
        <taxon>Thermotogati</taxon>
        <taxon>Deinococcota</taxon>
        <taxon>Deinococci</taxon>
        <taxon>Thermales</taxon>
        <taxon>Thermaceae</taxon>
        <taxon>Thermus</taxon>
    </lineage>
</organism>